<accession>A0A858RDM6</accession>
<name>A0A858RDM6_9BACT</name>
<gene>
    <name evidence="2" type="ORF">HHL09_01415</name>
</gene>
<evidence type="ECO:0000313" key="2">
    <source>
        <dbReference type="EMBL" id="QJE94499.1"/>
    </source>
</evidence>
<evidence type="ECO:0000313" key="3">
    <source>
        <dbReference type="Proteomes" id="UP000501812"/>
    </source>
</evidence>
<keyword evidence="3" id="KW-1185">Reference proteome</keyword>
<evidence type="ECO:0008006" key="4">
    <source>
        <dbReference type="Google" id="ProtNLM"/>
    </source>
</evidence>
<keyword evidence="1" id="KW-0732">Signal</keyword>
<organism evidence="2 3">
    <name type="scientific">Luteolibacter luteus</name>
    <dbReference type="NCBI Taxonomy" id="2728835"/>
    <lineage>
        <taxon>Bacteria</taxon>
        <taxon>Pseudomonadati</taxon>
        <taxon>Verrucomicrobiota</taxon>
        <taxon>Verrucomicrobiia</taxon>
        <taxon>Verrucomicrobiales</taxon>
        <taxon>Verrucomicrobiaceae</taxon>
        <taxon>Luteolibacter</taxon>
    </lineage>
</organism>
<dbReference type="EMBL" id="CP051774">
    <property type="protein sequence ID" value="QJE94499.1"/>
    <property type="molecule type" value="Genomic_DNA"/>
</dbReference>
<sequence>MHHQLTQCPGHSGPSRTSFLAAASIALLLGVSGAQAAITVTVSAAPGEPAFHLADGITPLPDGMHFQLGSFASIPSAIDAQDNPAELFALWQVFSDGIDDVIVTIGEDSGLALGDLDGDDSFLGQTIYWWAFNTSDGLAPAADFSNVTEHALFTGADGWTFSALPPVVSTSDNLTFFAGEISGGNVTLTAVPEPTLPMLSLFALAPLALRRRR</sequence>
<protein>
    <recommendedName>
        <fullName evidence="4">PEP-CTERM sorting domain-containing protein</fullName>
    </recommendedName>
</protein>
<evidence type="ECO:0000256" key="1">
    <source>
        <dbReference type="SAM" id="SignalP"/>
    </source>
</evidence>
<feature type="signal peptide" evidence="1">
    <location>
        <begin position="1"/>
        <end position="36"/>
    </location>
</feature>
<reference evidence="2 3" key="1">
    <citation type="submission" date="2020-04" db="EMBL/GenBank/DDBJ databases">
        <title>Luteolibacter sp. G-1-1-1 isolated from soil.</title>
        <authorList>
            <person name="Dahal R.H."/>
        </authorList>
    </citation>
    <scope>NUCLEOTIDE SEQUENCE [LARGE SCALE GENOMIC DNA]</scope>
    <source>
        <strain evidence="2 3">G-1-1-1</strain>
    </source>
</reference>
<dbReference type="KEGG" id="luo:HHL09_01415"/>
<proteinExistence type="predicted"/>
<feature type="chain" id="PRO_5032729878" description="PEP-CTERM sorting domain-containing protein" evidence="1">
    <location>
        <begin position="37"/>
        <end position="213"/>
    </location>
</feature>
<dbReference type="Proteomes" id="UP000501812">
    <property type="component" value="Chromosome"/>
</dbReference>
<dbReference type="AlphaFoldDB" id="A0A858RDM6"/>
<dbReference type="RefSeq" id="WP_169452720.1">
    <property type="nucleotide sequence ID" value="NZ_CP051774.1"/>
</dbReference>